<evidence type="ECO:0000313" key="3">
    <source>
        <dbReference type="Proteomes" id="UP000800093"/>
    </source>
</evidence>
<name>A0A9P4KF02_9PLEO</name>
<evidence type="ECO:0000256" key="1">
    <source>
        <dbReference type="SAM" id="MobiDB-lite"/>
    </source>
</evidence>
<accession>A0A9P4KF02</accession>
<evidence type="ECO:0008006" key="4">
    <source>
        <dbReference type="Google" id="ProtNLM"/>
    </source>
</evidence>
<dbReference type="Proteomes" id="UP000800093">
    <property type="component" value="Unassembled WGS sequence"/>
</dbReference>
<evidence type="ECO:0000313" key="2">
    <source>
        <dbReference type="EMBL" id="KAF2267954.1"/>
    </source>
</evidence>
<dbReference type="OrthoDB" id="4357148at2759"/>
<dbReference type="AlphaFoldDB" id="A0A9P4KF02"/>
<gene>
    <name evidence="2" type="ORF">CC78DRAFT_576494</name>
</gene>
<feature type="compositionally biased region" description="Polar residues" evidence="1">
    <location>
        <begin position="10"/>
        <end position="20"/>
    </location>
</feature>
<feature type="compositionally biased region" description="Acidic residues" evidence="1">
    <location>
        <begin position="52"/>
        <end position="62"/>
    </location>
</feature>
<reference evidence="3" key="1">
    <citation type="journal article" date="2020" name="Stud. Mycol.">
        <title>101 Dothideomycetes genomes: A test case for predicting lifestyles and emergence of pathogens.</title>
        <authorList>
            <person name="Haridas S."/>
            <person name="Albert R."/>
            <person name="Binder M."/>
            <person name="Bloem J."/>
            <person name="LaButti K."/>
            <person name="Salamov A."/>
            <person name="Andreopoulos B."/>
            <person name="Baker S."/>
            <person name="Barry K."/>
            <person name="Bills G."/>
            <person name="Bluhm B."/>
            <person name="Cannon C."/>
            <person name="Castanera R."/>
            <person name="Culley D."/>
            <person name="Daum C."/>
            <person name="Ezra D."/>
            <person name="Gonzalez J."/>
            <person name="Henrissat B."/>
            <person name="Kuo A."/>
            <person name="Liang C."/>
            <person name="Lipzen A."/>
            <person name="Lutzoni F."/>
            <person name="Magnuson J."/>
            <person name="Mondo S."/>
            <person name="Nolan M."/>
            <person name="Ohm R."/>
            <person name="Pangilinan J."/>
            <person name="Park H.-J."/>
            <person name="Ramirez L."/>
            <person name="Alfaro M."/>
            <person name="Sun H."/>
            <person name="Tritt A."/>
            <person name="Yoshinaga Y."/>
            <person name="Zwiers L.-H."/>
            <person name="Turgeon B."/>
            <person name="Goodwin S."/>
            <person name="Spatafora J."/>
            <person name="Crous P."/>
            <person name="Grigoriev I."/>
        </authorList>
    </citation>
    <scope>NUCLEOTIDE SEQUENCE [LARGE SCALE GENOMIC DNA]</scope>
    <source>
        <strain evidence="3">CBS 304.66</strain>
    </source>
</reference>
<proteinExistence type="predicted"/>
<sequence length="62" mass="6844">MFAASDDQYEQQNNDIQDSPTARDENEAIDSSDIVEPRARRATRMAGTYTEPGDEEGLPGPN</sequence>
<organism evidence="2 3">
    <name type="scientific">Lojkania enalia</name>
    <dbReference type="NCBI Taxonomy" id="147567"/>
    <lineage>
        <taxon>Eukaryota</taxon>
        <taxon>Fungi</taxon>
        <taxon>Dikarya</taxon>
        <taxon>Ascomycota</taxon>
        <taxon>Pezizomycotina</taxon>
        <taxon>Dothideomycetes</taxon>
        <taxon>Pleosporomycetidae</taxon>
        <taxon>Pleosporales</taxon>
        <taxon>Pleosporales incertae sedis</taxon>
        <taxon>Lojkania</taxon>
    </lineage>
</organism>
<keyword evidence="3" id="KW-1185">Reference proteome</keyword>
<dbReference type="EMBL" id="ML986588">
    <property type="protein sequence ID" value="KAF2267954.1"/>
    <property type="molecule type" value="Genomic_DNA"/>
</dbReference>
<feature type="region of interest" description="Disordered" evidence="1">
    <location>
        <begin position="1"/>
        <end position="62"/>
    </location>
</feature>
<comment type="caution">
    <text evidence="2">The sequence shown here is derived from an EMBL/GenBank/DDBJ whole genome shotgun (WGS) entry which is preliminary data.</text>
</comment>
<protein>
    <recommendedName>
        <fullName evidence="4">Histone chaperone domain-containing protein</fullName>
    </recommendedName>
</protein>